<dbReference type="AlphaFoldDB" id="A0A382P1E8"/>
<dbReference type="EMBL" id="UINC01104172">
    <property type="protein sequence ID" value="SVC67126.1"/>
    <property type="molecule type" value="Genomic_DNA"/>
</dbReference>
<feature type="non-terminal residue" evidence="2">
    <location>
        <position position="54"/>
    </location>
</feature>
<evidence type="ECO:0000313" key="2">
    <source>
        <dbReference type="EMBL" id="SVC67126.1"/>
    </source>
</evidence>
<dbReference type="InterPro" id="IPR050834">
    <property type="entry name" value="Glycosyltransf_2"/>
</dbReference>
<name>A0A382P1E8_9ZZZZ</name>
<gene>
    <name evidence="2" type="ORF">METZ01_LOCUS319980</name>
</gene>
<protein>
    <recommendedName>
        <fullName evidence="1">Glycosyltransferase 2-like domain-containing protein</fullName>
    </recommendedName>
</protein>
<dbReference type="InterPro" id="IPR029044">
    <property type="entry name" value="Nucleotide-diphossugar_trans"/>
</dbReference>
<dbReference type="SUPFAM" id="SSF53448">
    <property type="entry name" value="Nucleotide-diphospho-sugar transferases"/>
    <property type="match status" value="1"/>
</dbReference>
<proteinExistence type="predicted"/>
<dbReference type="InterPro" id="IPR001173">
    <property type="entry name" value="Glyco_trans_2-like"/>
</dbReference>
<feature type="domain" description="Glycosyltransferase 2-like" evidence="1">
    <location>
        <begin position="8"/>
        <end position="53"/>
    </location>
</feature>
<dbReference type="Pfam" id="PF00535">
    <property type="entry name" value="Glycos_transf_2"/>
    <property type="match status" value="1"/>
</dbReference>
<dbReference type="PANTHER" id="PTHR43685">
    <property type="entry name" value="GLYCOSYLTRANSFERASE"/>
    <property type="match status" value="1"/>
</dbReference>
<reference evidence="2" key="1">
    <citation type="submission" date="2018-05" db="EMBL/GenBank/DDBJ databases">
        <authorList>
            <person name="Lanie J.A."/>
            <person name="Ng W.-L."/>
            <person name="Kazmierczak K.M."/>
            <person name="Andrzejewski T.M."/>
            <person name="Davidsen T.M."/>
            <person name="Wayne K.J."/>
            <person name="Tettelin H."/>
            <person name="Glass J.I."/>
            <person name="Rusch D."/>
            <person name="Podicherti R."/>
            <person name="Tsui H.-C.T."/>
            <person name="Winkler M.E."/>
        </authorList>
    </citation>
    <scope>NUCLEOTIDE SEQUENCE</scope>
</reference>
<sequence length="54" mass="6083">MQNDNLVSVVIPVYNSEKYLEECLDSILNQTYENIEVIAIDDGSADSSLDVFKK</sequence>
<evidence type="ECO:0000259" key="1">
    <source>
        <dbReference type="Pfam" id="PF00535"/>
    </source>
</evidence>
<dbReference type="Gene3D" id="3.90.550.10">
    <property type="entry name" value="Spore Coat Polysaccharide Biosynthesis Protein SpsA, Chain A"/>
    <property type="match status" value="1"/>
</dbReference>
<accession>A0A382P1E8</accession>
<organism evidence="2">
    <name type="scientific">marine metagenome</name>
    <dbReference type="NCBI Taxonomy" id="408172"/>
    <lineage>
        <taxon>unclassified sequences</taxon>
        <taxon>metagenomes</taxon>
        <taxon>ecological metagenomes</taxon>
    </lineage>
</organism>
<dbReference type="PANTHER" id="PTHR43685:SF2">
    <property type="entry name" value="GLYCOSYLTRANSFERASE 2-LIKE DOMAIN-CONTAINING PROTEIN"/>
    <property type="match status" value="1"/>
</dbReference>